<reference evidence="1 2" key="1">
    <citation type="submission" date="2024-10" db="EMBL/GenBank/DDBJ databases">
        <title>Updated reference genomes for cyclostephanoid diatoms.</title>
        <authorList>
            <person name="Roberts W.R."/>
            <person name="Alverson A.J."/>
        </authorList>
    </citation>
    <scope>NUCLEOTIDE SEQUENCE [LARGE SCALE GENOMIC DNA]</scope>
    <source>
        <strain evidence="1 2">AJA010-31</strain>
    </source>
</reference>
<evidence type="ECO:0000313" key="1">
    <source>
        <dbReference type="EMBL" id="KAL3784786.1"/>
    </source>
</evidence>
<evidence type="ECO:0000313" key="2">
    <source>
        <dbReference type="Proteomes" id="UP001530400"/>
    </source>
</evidence>
<comment type="caution">
    <text evidence="1">The sequence shown here is derived from an EMBL/GenBank/DDBJ whole genome shotgun (WGS) entry which is preliminary data.</text>
</comment>
<accession>A0ABD3PCA7</accession>
<sequence length="382" mass="42076">MVRSPLTLALVGMQWPRPQEVAPVPTPTAVPQVESLSGWLLQNNAYLPSRIDTDEHGLRGLTSPINNERICSISRKCIIVADSTSLKNNKRPIDALAETLLKELYHMPSHGYSSLAGIGCTLTNEQLQRLGHEPTIKHFQKLRMQRESFVQRNQHPSTTLAALAYDLATSRALQGPFGRGGKFCISALRPSILLESVLPILPSVAVLVNSLTSNEELAMLPWIDIANHKSKSKLYLQYGILQDNIVLKTSPSTENANESAEADKFVNFDYGGSIEGCSNDKLLGEYGFVEEDNPNDYIDFTLRGTGVTLRRHGLLDCSNAHVLDEVKIAAKELQKSLALVGMRDDATTDEIDVQRSSLASQCNGGTKQFDCLMSFLRNVRNG</sequence>
<name>A0ABD3PCA7_9STRA</name>
<dbReference type="Gene3D" id="3.90.1410.10">
    <property type="entry name" value="set domain protein methyltransferase, domain 1"/>
    <property type="match status" value="1"/>
</dbReference>
<proteinExistence type="predicted"/>
<evidence type="ECO:0008006" key="3">
    <source>
        <dbReference type="Google" id="ProtNLM"/>
    </source>
</evidence>
<dbReference type="EMBL" id="JALLPJ020000715">
    <property type="protein sequence ID" value="KAL3784786.1"/>
    <property type="molecule type" value="Genomic_DNA"/>
</dbReference>
<protein>
    <recommendedName>
        <fullName evidence="3">SET domain-containing protein</fullName>
    </recommendedName>
</protein>
<gene>
    <name evidence="1" type="ORF">ACHAWO_006432</name>
</gene>
<dbReference type="InterPro" id="IPR050600">
    <property type="entry name" value="SETD3_SETD6_MTase"/>
</dbReference>
<keyword evidence="2" id="KW-1185">Reference proteome</keyword>
<dbReference type="AlphaFoldDB" id="A0ABD3PCA7"/>
<dbReference type="Proteomes" id="UP001530400">
    <property type="component" value="Unassembled WGS sequence"/>
</dbReference>
<dbReference type="PANTHER" id="PTHR13271:SF123">
    <property type="entry name" value="RIBULOSE-1,5-BISPHOSPHATE CARBOXYLASE_OXYGENASE SMALL SUBUNIT N-METHYLTRANSFERASE I-RELATED"/>
    <property type="match status" value="1"/>
</dbReference>
<dbReference type="PANTHER" id="PTHR13271">
    <property type="entry name" value="UNCHARACTERIZED PUTATIVE METHYLTRANSFERASE"/>
    <property type="match status" value="1"/>
</dbReference>
<organism evidence="1 2">
    <name type="scientific">Cyclotella atomus</name>
    <dbReference type="NCBI Taxonomy" id="382360"/>
    <lineage>
        <taxon>Eukaryota</taxon>
        <taxon>Sar</taxon>
        <taxon>Stramenopiles</taxon>
        <taxon>Ochrophyta</taxon>
        <taxon>Bacillariophyta</taxon>
        <taxon>Coscinodiscophyceae</taxon>
        <taxon>Thalassiosirophycidae</taxon>
        <taxon>Stephanodiscales</taxon>
        <taxon>Stephanodiscaceae</taxon>
        <taxon>Cyclotella</taxon>
    </lineage>
</organism>